<dbReference type="SUPFAM" id="SSF48498">
    <property type="entry name" value="Tetracyclin repressor-like, C-terminal domain"/>
    <property type="match status" value="1"/>
</dbReference>
<organism evidence="6 7">
    <name type="scientific">Rhodococcus sovatensis</name>
    <dbReference type="NCBI Taxonomy" id="1805840"/>
    <lineage>
        <taxon>Bacteria</taxon>
        <taxon>Bacillati</taxon>
        <taxon>Actinomycetota</taxon>
        <taxon>Actinomycetes</taxon>
        <taxon>Mycobacteriales</taxon>
        <taxon>Nocardiaceae</taxon>
        <taxon>Rhodococcus</taxon>
    </lineage>
</organism>
<dbReference type="SUPFAM" id="SSF46689">
    <property type="entry name" value="Homeodomain-like"/>
    <property type="match status" value="1"/>
</dbReference>
<dbReference type="Gene3D" id="1.10.357.10">
    <property type="entry name" value="Tetracycline Repressor, domain 2"/>
    <property type="match status" value="1"/>
</dbReference>
<dbReference type="InterPro" id="IPR050109">
    <property type="entry name" value="HTH-type_TetR-like_transc_reg"/>
</dbReference>
<evidence type="ECO:0000256" key="1">
    <source>
        <dbReference type="ARBA" id="ARBA00023015"/>
    </source>
</evidence>
<reference evidence="6 7" key="1">
    <citation type="submission" date="2024-03" db="EMBL/GenBank/DDBJ databases">
        <title>Natural products discovery in diverse microorganisms through a two-stage MS feature dereplication strategy.</title>
        <authorList>
            <person name="Zhang R."/>
        </authorList>
    </citation>
    <scope>NUCLEOTIDE SEQUENCE [LARGE SCALE GENOMIC DNA]</scope>
    <source>
        <strain evidence="6 7">18930</strain>
    </source>
</reference>
<evidence type="ECO:0000313" key="6">
    <source>
        <dbReference type="EMBL" id="WXG66681.1"/>
    </source>
</evidence>
<keyword evidence="7" id="KW-1185">Reference proteome</keyword>
<dbReference type="InterPro" id="IPR009057">
    <property type="entry name" value="Homeodomain-like_sf"/>
</dbReference>
<dbReference type="PANTHER" id="PTHR30055">
    <property type="entry name" value="HTH-TYPE TRANSCRIPTIONAL REGULATOR RUTR"/>
    <property type="match status" value="1"/>
</dbReference>
<dbReference type="Proteomes" id="UP001432000">
    <property type="component" value="Chromosome"/>
</dbReference>
<dbReference type="RefSeq" id="WP_338886125.1">
    <property type="nucleotide sequence ID" value="NZ_CP147846.1"/>
</dbReference>
<feature type="DNA-binding region" description="H-T-H motif" evidence="4">
    <location>
        <begin position="36"/>
        <end position="55"/>
    </location>
</feature>
<evidence type="ECO:0000256" key="4">
    <source>
        <dbReference type="PROSITE-ProRule" id="PRU00335"/>
    </source>
</evidence>
<keyword evidence="3" id="KW-0804">Transcription</keyword>
<proteinExistence type="predicted"/>
<keyword evidence="1" id="KW-0805">Transcription regulation</keyword>
<keyword evidence="2 4" id="KW-0238">DNA-binding</keyword>
<dbReference type="InterPro" id="IPR036271">
    <property type="entry name" value="Tet_transcr_reg_TetR-rel_C_sf"/>
</dbReference>
<dbReference type="Pfam" id="PF00440">
    <property type="entry name" value="TetR_N"/>
    <property type="match status" value="1"/>
</dbReference>
<dbReference type="PROSITE" id="PS50977">
    <property type="entry name" value="HTH_TETR_2"/>
    <property type="match status" value="1"/>
</dbReference>
<feature type="domain" description="HTH tetR-type" evidence="5">
    <location>
        <begin position="13"/>
        <end position="73"/>
    </location>
</feature>
<dbReference type="Pfam" id="PF02909">
    <property type="entry name" value="TetR_C_1"/>
    <property type="match status" value="1"/>
</dbReference>
<dbReference type="EMBL" id="CP147846">
    <property type="protein sequence ID" value="WXG66681.1"/>
    <property type="molecule type" value="Genomic_DNA"/>
</dbReference>
<gene>
    <name evidence="6" type="ORF">WDS16_15465</name>
</gene>
<evidence type="ECO:0000259" key="5">
    <source>
        <dbReference type="PROSITE" id="PS50977"/>
    </source>
</evidence>
<protein>
    <submittedName>
        <fullName evidence="6">TetR/AcrR family transcriptional regulator</fullName>
    </submittedName>
</protein>
<sequence length="218" mass="23660">MSTRTPRRGRPPTVDRATIVAAARAQLEADGIDGFSMRALASEIGVSPMALYRHVGDREHLLALVLDEVSATFPSTDLPEDPRTRVEKLIGDVFDVLVADRWIADVLRTGNRGGAGALWLVDRILGAAAELGLSPAEGMVLYRALWNYTLGAILNLAATEPRREDDLSPLAQRVNDLGSENFPHLVAASNQQPKGTTKEVYMQGIGFLVDGYVRRAQA</sequence>
<evidence type="ECO:0000313" key="7">
    <source>
        <dbReference type="Proteomes" id="UP001432000"/>
    </source>
</evidence>
<evidence type="ECO:0000256" key="3">
    <source>
        <dbReference type="ARBA" id="ARBA00023163"/>
    </source>
</evidence>
<dbReference type="InterPro" id="IPR004111">
    <property type="entry name" value="Repressor_TetR_C"/>
</dbReference>
<dbReference type="PANTHER" id="PTHR30055:SF151">
    <property type="entry name" value="TRANSCRIPTIONAL REGULATORY PROTEIN"/>
    <property type="match status" value="1"/>
</dbReference>
<evidence type="ECO:0000256" key="2">
    <source>
        <dbReference type="ARBA" id="ARBA00023125"/>
    </source>
</evidence>
<name>A0ABZ2PJV7_9NOCA</name>
<dbReference type="InterPro" id="IPR001647">
    <property type="entry name" value="HTH_TetR"/>
</dbReference>
<accession>A0ABZ2PJV7</accession>